<accession>A0ABU3SFX6</accession>
<dbReference type="EMBL" id="JAWDID010000081">
    <property type="protein sequence ID" value="MDU0343705.1"/>
    <property type="molecule type" value="Genomic_DNA"/>
</dbReference>
<organism evidence="3 4">
    <name type="scientific">Bosea rubneri</name>
    <dbReference type="NCBI Taxonomy" id="3075434"/>
    <lineage>
        <taxon>Bacteria</taxon>
        <taxon>Pseudomonadati</taxon>
        <taxon>Pseudomonadota</taxon>
        <taxon>Alphaproteobacteria</taxon>
        <taxon>Hyphomicrobiales</taxon>
        <taxon>Boseaceae</taxon>
        <taxon>Bosea</taxon>
    </lineage>
</organism>
<reference evidence="3 4" key="1">
    <citation type="submission" date="2023-09" db="EMBL/GenBank/DDBJ databases">
        <title>Whole genome shotgun sequencing (WGS) of Bosea sp. ZW T0_25, isolated from stored onions (Allium cepa).</title>
        <authorList>
            <person name="Stoll D.A."/>
            <person name="Huch M."/>
        </authorList>
    </citation>
    <scope>NUCLEOTIDE SEQUENCE [LARGE SCALE GENOMIC DNA]</scope>
    <source>
        <strain evidence="3 4">ZW T0_25</strain>
    </source>
</reference>
<evidence type="ECO:0000259" key="2">
    <source>
        <dbReference type="Pfam" id="PF20155"/>
    </source>
</evidence>
<keyword evidence="4" id="KW-1185">Reference proteome</keyword>
<comment type="caution">
    <text evidence="3">The sequence shown here is derived from an EMBL/GenBank/DDBJ whole genome shotgun (WGS) entry which is preliminary data.</text>
</comment>
<name>A0ABU3SFX6_9HYPH</name>
<dbReference type="NCBIfam" id="TIGR02675">
    <property type="entry name" value="tape_meas_nterm"/>
    <property type="match status" value="1"/>
</dbReference>
<proteinExistence type="predicted"/>
<dbReference type="RefSeq" id="WP_316021404.1">
    <property type="nucleotide sequence ID" value="NZ_JAWDID010000081.1"/>
</dbReference>
<evidence type="ECO:0000256" key="1">
    <source>
        <dbReference type="SAM" id="MobiDB-lite"/>
    </source>
</evidence>
<dbReference type="Proteomes" id="UP001254257">
    <property type="component" value="Unassembled WGS sequence"/>
</dbReference>
<feature type="region of interest" description="Disordered" evidence="1">
    <location>
        <begin position="385"/>
        <end position="425"/>
    </location>
</feature>
<evidence type="ECO:0000313" key="4">
    <source>
        <dbReference type="Proteomes" id="UP001254257"/>
    </source>
</evidence>
<feature type="domain" description="Tape measure protein N-terminal" evidence="2">
    <location>
        <begin position="75"/>
        <end position="267"/>
    </location>
</feature>
<evidence type="ECO:0000313" key="3">
    <source>
        <dbReference type="EMBL" id="MDU0343705.1"/>
    </source>
</evidence>
<protein>
    <submittedName>
        <fullName evidence="3">Tape measure protein</fullName>
    </submittedName>
</protein>
<dbReference type="Pfam" id="PF20155">
    <property type="entry name" value="TMP_3"/>
    <property type="match status" value="1"/>
</dbReference>
<sequence>MAVDVERLQLLLEVQANQFSNALKRQNSQAFRLFKQLEDRASQMEKSVGGSLSALGKRIAGVFAGVAVGSALNDIRRFADSYTTIINQLKVAGVKDGDLGGVFDKLYASAQRNAVPLQSLAELFGRVSQAQTTLKASSDEIMQVTDVVAQSLRVSGKGASEASGALLQLSQAFAGGKVQAEEWGSLLDGAYPLLQAAAAGMKEAGGDVAKLTQMVKAGEVSSQALFRAIQAGAPLLEDKLAGATLTSAQAMEKLKNELTKAAGEFDNATGFSKGLAVAIDGLAGSVGSVGSAAAGAVNGVQALIDKVGELARANAGAQRAQALTYQDERAARVAQAREMGTANAGGRDAVASERSAAERAAVDAARKAVAGFRGSEIDYANRLTTTTLPPARPGGAGKINPISAADFKVPGSKDGKGGGGSSKDTLDSYEKALVASEKRRQALLLEAETEGKGTFAKAKAREALELETAAKRAAIPITEEMRAAIDRAATGYANAKVKVEEVRKALEDAQEAQKFFGDAITDSLGDLVVDGEKATDVMKGLVKQLARAALQAAFMGSGPLAGFFGTSGSNGSPGGLIGTIQMGFKQ</sequence>
<dbReference type="InterPro" id="IPR013491">
    <property type="entry name" value="Tape_meas_N"/>
</dbReference>
<gene>
    <name evidence="3" type="ORF">RKE40_27790</name>
</gene>